<dbReference type="PROSITE" id="PS51044">
    <property type="entry name" value="ZF_SP_RING"/>
    <property type="match status" value="1"/>
</dbReference>
<evidence type="ECO:0000256" key="1">
    <source>
        <dbReference type="ARBA" id="ARBA00022723"/>
    </source>
</evidence>
<comment type="caution">
    <text evidence="7">The sequence shown here is derived from an EMBL/GenBank/DDBJ whole genome shotgun (WGS) entry which is preliminary data.</text>
</comment>
<evidence type="ECO:0000256" key="5">
    <source>
        <dbReference type="SAM" id="MobiDB-lite"/>
    </source>
</evidence>
<evidence type="ECO:0000259" key="6">
    <source>
        <dbReference type="PROSITE" id="PS51044"/>
    </source>
</evidence>
<organism evidence="7 8">
    <name type="scientific">Cinchona calisaya</name>
    <dbReference type="NCBI Taxonomy" id="153742"/>
    <lineage>
        <taxon>Eukaryota</taxon>
        <taxon>Viridiplantae</taxon>
        <taxon>Streptophyta</taxon>
        <taxon>Embryophyta</taxon>
        <taxon>Tracheophyta</taxon>
        <taxon>Spermatophyta</taxon>
        <taxon>Magnoliopsida</taxon>
        <taxon>eudicotyledons</taxon>
        <taxon>Gunneridae</taxon>
        <taxon>Pentapetalae</taxon>
        <taxon>asterids</taxon>
        <taxon>lamiids</taxon>
        <taxon>Gentianales</taxon>
        <taxon>Rubiaceae</taxon>
        <taxon>Cinchonoideae</taxon>
        <taxon>Cinchoneae</taxon>
        <taxon>Cinchona</taxon>
    </lineage>
</organism>
<evidence type="ECO:0000313" key="7">
    <source>
        <dbReference type="EMBL" id="KAL3536767.1"/>
    </source>
</evidence>
<feature type="region of interest" description="Disordered" evidence="5">
    <location>
        <begin position="436"/>
        <end position="455"/>
    </location>
</feature>
<dbReference type="Pfam" id="PF02891">
    <property type="entry name" value="zf-MIZ"/>
    <property type="match status" value="1"/>
</dbReference>
<dbReference type="InterPro" id="IPR004181">
    <property type="entry name" value="Znf_MIZ"/>
</dbReference>
<dbReference type="InterPro" id="IPR013083">
    <property type="entry name" value="Znf_RING/FYVE/PHD"/>
</dbReference>
<name>A0ABD3AZR6_9GENT</name>
<keyword evidence="2 4" id="KW-0863">Zinc-finger</keyword>
<dbReference type="PANTHER" id="PTHR10782">
    <property type="entry name" value="ZINC FINGER MIZ DOMAIN-CONTAINING PROTEIN"/>
    <property type="match status" value="1"/>
</dbReference>
<keyword evidence="8" id="KW-1185">Reference proteome</keyword>
<proteinExistence type="predicted"/>
<accession>A0ABD3AZR6</accession>
<dbReference type="Gene3D" id="3.30.40.10">
    <property type="entry name" value="Zinc/RING finger domain, C3HC4 (zinc finger)"/>
    <property type="match status" value="1"/>
</dbReference>
<dbReference type="AlphaFoldDB" id="A0ABD3AZR6"/>
<feature type="region of interest" description="Disordered" evidence="5">
    <location>
        <begin position="460"/>
        <end position="488"/>
    </location>
</feature>
<protein>
    <recommendedName>
        <fullName evidence="6">SP-RING-type domain-containing protein</fullName>
    </recommendedName>
</protein>
<sequence length="688" mass="75968">MACKCIAINVPSAKNLIHNLVLSTTYYYLPEDFIGMEEEEVAVAVAMAVAEQPSSVVILPDAKKGAASMLVAKIADLMDMCLNAGQLHNNPSLFSDLCCSLAKAIDHAVANNEVPIRSRDLPPLLRQVYVYSDDFNVKHGLMMLTMSIQSACKLQWFPDKDTKDLLMLAKEVLKTFSDPEYIRIEPTNASFLLSKVMPRFYPNMKIDRMLFCLKLKPGARFCVAGFPIIRGTVVPKQEKIHLLVVQLDNLMTSACIITPPKVNFVLNGQGVEGRTLQSMDTEPQLPTNVTAKLKYGVNSLQAIGEFNGNFLIVIAVMSNTQSSNALDLQDYVRPAALTDSDDQTMEMSPRISLNCPISKSRIKTPVKGKFCKHLQCFDYDNFLKMNSKRPSWRCPHCKQPVCYVNLRIDRNVVKVLREAEEKVVNVIISANGSWKEDSDHSVQMDGGSQVRHHGGQQNLESLSRNTAGGSTSLQNDNQTFSAAGTHVPNQNITSNLLGSEFSSKAPLSHETHDNSSRLLQYNSSNLHSQSFAADTCSIGSPFMEEYQHLWSLPNLNTSEDLSNTLDVINQLATISHRDPFPLTSRTASWSDSSVVVDDARTITLKAEPQEVNLAAHDALPDWRLTKRMRGSLTGEAYSAAFNQFMIQPTQHAQASQSVSYLVPTPSNIPQAEIHHQSPGDSGNSTSGC</sequence>
<feature type="domain" description="SP-RING-type" evidence="6">
    <location>
        <begin position="340"/>
        <end position="421"/>
    </location>
</feature>
<feature type="compositionally biased region" description="Polar residues" evidence="5">
    <location>
        <begin position="678"/>
        <end position="688"/>
    </location>
</feature>
<dbReference type="GO" id="GO:0008270">
    <property type="term" value="F:zinc ion binding"/>
    <property type="evidence" value="ECO:0007669"/>
    <property type="project" value="UniProtKB-KW"/>
</dbReference>
<dbReference type="GO" id="GO:0016925">
    <property type="term" value="P:protein sumoylation"/>
    <property type="evidence" value="ECO:0007669"/>
    <property type="project" value="UniProtKB-ARBA"/>
</dbReference>
<feature type="region of interest" description="Disordered" evidence="5">
    <location>
        <begin position="668"/>
        <end position="688"/>
    </location>
</feature>
<evidence type="ECO:0000256" key="4">
    <source>
        <dbReference type="PROSITE-ProRule" id="PRU00452"/>
    </source>
</evidence>
<evidence type="ECO:0000256" key="2">
    <source>
        <dbReference type="ARBA" id="ARBA00022771"/>
    </source>
</evidence>
<dbReference type="CDD" id="cd16650">
    <property type="entry name" value="SP-RING_PIAS-like"/>
    <property type="match status" value="1"/>
</dbReference>
<dbReference type="GO" id="GO:0019789">
    <property type="term" value="F:SUMO transferase activity"/>
    <property type="evidence" value="ECO:0007669"/>
    <property type="project" value="UniProtKB-ARBA"/>
</dbReference>
<keyword evidence="3" id="KW-0862">Zinc</keyword>
<dbReference type="EMBL" id="JBJUIK010000001">
    <property type="protein sequence ID" value="KAL3536767.1"/>
    <property type="molecule type" value="Genomic_DNA"/>
</dbReference>
<dbReference type="SUPFAM" id="SSF57850">
    <property type="entry name" value="RING/U-box"/>
    <property type="match status" value="1"/>
</dbReference>
<dbReference type="PANTHER" id="PTHR10782:SF4">
    <property type="entry name" value="TONALLI, ISOFORM E"/>
    <property type="match status" value="1"/>
</dbReference>
<evidence type="ECO:0000313" key="8">
    <source>
        <dbReference type="Proteomes" id="UP001630127"/>
    </source>
</evidence>
<reference evidence="7 8" key="1">
    <citation type="submission" date="2024-11" db="EMBL/GenBank/DDBJ databases">
        <title>A near-complete genome assembly of Cinchona calisaya.</title>
        <authorList>
            <person name="Lian D.C."/>
            <person name="Zhao X.W."/>
            <person name="Wei L."/>
        </authorList>
    </citation>
    <scope>NUCLEOTIDE SEQUENCE [LARGE SCALE GENOMIC DNA]</scope>
    <source>
        <tissue evidence="7">Nenye</tissue>
    </source>
</reference>
<keyword evidence="1" id="KW-0479">Metal-binding</keyword>
<evidence type="ECO:0000256" key="3">
    <source>
        <dbReference type="ARBA" id="ARBA00022833"/>
    </source>
</evidence>
<gene>
    <name evidence="7" type="ORF">ACH5RR_000133</name>
</gene>
<dbReference type="Proteomes" id="UP001630127">
    <property type="component" value="Unassembled WGS sequence"/>
</dbReference>